<sequence length="278" mass="31840">MAEDGGFTRFLELPGELREHIYEHYFEDDKTAFGPRGQPRTKHAVSLLFASHQLFIEAMRFPFRHATLTLNMRKQFAPQPHRDYAWCLEHRWKRSEFRAVGKETTLAFKKAVLDVHSAAWGAVHWQYAWPIVFSYLTVLQDHPKLTIKLNVGRLEFTDMLIALPMLRALWAYYGKLSFTKRKGPYKTVRDKTKTEEELQAAGAGRDFLANYTPGGREVVCLLNIMLNVAILARKRGWEIVLESQGGPRTKPVGSDNVHDLVAEKVALDAGKDVWMLVG</sequence>
<proteinExistence type="predicted"/>
<evidence type="ECO:0000313" key="1">
    <source>
        <dbReference type="EMBL" id="KAK3711485.1"/>
    </source>
</evidence>
<name>A0ACC3N7I8_9PEZI</name>
<organism evidence="1 2">
    <name type="scientific">Vermiconidia calcicola</name>
    <dbReference type="NCBI Taxonomy" id="1690605"/>
    <lineage>
        <taxon>Eukaryota</taxon>
        <taxon>Fungi</taxon>
        <taxon>Dikarya</taxon>
        <taxon>Ascomycota</taxon>
        <taxon>Pezizomycotina</taxon>
        <taxon>Dothideomycetes</taxon>
        <taxon>Dothideomycetidae</taxon>
        <taxon>Mycosphaerellales</taxon>
        <taxon>Extremaceae</taxon>
        <taxon>Vermiconidia</taxon>
    </lineage>
</organism>
<evidence type="ECO:0000313" key="2">
    <source>
        <dbReference type="Proteomes" id="UP001281147"/>
    </source>
</evidence>
<keyword evidence="2" id="KW-1185">Reference proteome</keyword>
<reference evidence="1" key="1">
    <citation type="submission" date="2023-07" db="EMBL/GenBank/DDBJ databases">
        <title>Black Yeasts Isolated from many extreme environments.</title>
        <authorList>
            <person name="Coleine C."/>
            <person name="Stajich J.E."/>
            <person name="Selbmann L."/>
        </authorList>
    </citation>
    <scope>NUCLEOTIDE SEQUENCE</scope>
    <source>
        <strain evidence="1">CCFEE 5714</strain>
    </source>
</reference>
<protein>
    <submittedName>
        <fullName evidence="1">Uncharacterized protein</fullName>
    </submittedName>
</protein>
<dbReference type="EMBL" id="JAUTXU010000076">
    <property type="protein sequence ID" value="KAK3711485.1"/>
    <property type="molecule type" value="Genomic_DNA"/>
</dbReference>
<gene>
    <name evidence="1" type="ORF">LTR37_009664</name>
</gene>
<comment type="caution">
    <text evidence="1">The sequence shown here is derived from an EMBL/GenBank/DDBJ whole genome shotgun (WGS) entry which is preliminary data.</text>
</comment>
<accession>A0ACC3N7I8</accession>
<dbReference type="Proteomes" id="UP001281147">
    <property type="component" value="Unassembled WGS sequence"/>
</dbReference>